<dbReference type="Proteomes" id="UP000199008">
    <property type="component" value="Unassembled WGS sequence"/>
</dbReference>
<dbReference type="InterPro" id="IPR006016">
    <property type="entry name" value="UspA"/>
</dbReference>
<dbReference type="PRINTS" id="PR01438">
    <property type="entry name" value="UNVRSLSTRESS"/>
</dbReference>
<proteinExistence type="inferred from homology"/>
<dbReference type="AlphaFoldDB" id="A0A1G9FI11"/>
<dbReference type="Pfam" id="PF00582">
    <property type="entry name" value="Usp"/>
    <property type="match status" value="1"/>
</dbReference>
<dbReference type="PANTHER" id="PTHR46268">
    <property type="entry name" value="STRESS RESPONSE PROTEIN NHAX"/>
    <property type="match status" value="1"/>
</dbReference>
<comment type="similarity">
    <text evidence="1">Belongs to the universal stress protein A family.</text>
</comment>
<dbReference type="PANTHER" id="PTHR46268:SF6">
    <property type="entry name" value="UNIVERSAL STRESS PROTEIN UP12"/>
    <property type="match status" value="1"/>
</dbReference>
<dbReference type="RefSeq" id="WP_092986369.1">
    <property type="nucleotide sequence ID" value="NZ_FNFY01000012.1"/>
</dbReference>
<accession>A0A1G9FI11</accession>
<gene>
    <name evidence="3" type="ORF">SAMN05216216_11244</name>
</gene>
<dbReference type="SUPFAM" id="SSF52402">
    <property type="entry name" value="Adenine nucleotide alpha hydrolases-like"/>
    <property type="match status" value="1"/>
</dbReference>
<keyword evidence="4" id="KW-1185">Reference proteome</keyword>
<dbReference type="OrthoDB" id="9777884at2"/>
<organism evidence="3 4">
    <name type="scientific">Lacicoccus qingdaonensis</name>
    <dbReference type="NCBI Taxonomy" id="576118"/>
    <lineage>
        <taxon>Bacteria</taxon>
        <taxon>Bacillati</taxon>
        <taxon>Bacillota</taxon>
        <taxon>Bacilli</taxon>
        <taxon>Bacillales</taxon>
        <taxon>Salinicoccaceae</taxon>
        <taxon>Lacicoccus</taxon>
    </lineage>
</organism>
<protein>
    <submittedName>
        <fullName evidence="3">Nucleotide-binding universal stress protein, UspA family</fullName>
    </submittedName>
</protein>
<dbReference type="Gene3D" id="3.40.50.620">
    <property type="entry name" value="HUPs"/>
    <property type="match status" value="1"/>
</dbReference>
<evidence type="ECO:0000256" key="1">
    <source>
        <dbReference type="ARBA" id="ARBA00008791"/>
    </source>
</evidence>
<reference evidence="4" key="1">
    <citation type="submission" date="2016-10" db="EMBL/GenBank/DDBJ databases">
        <authorList>
            <person name="Varghese N."/>
            <person name="Submissions S."/>
        </authorList>
    </citation>
    <scope>NUCLEOTIDE SEQUENCE [LARGE SCALE GENOMIC DNA]</scope>
    <source>
        <strain evidence="4">CGMCC 1.8895</strain>
    </source>
</reference>
<evidence type="ECO:0000313" key="3">
    <source>
        <dbReference type="EMBL" id="SDK88019.1"/>
    </source>
</evidence>
<name>A0A1G9FI11_9BACL</name>
<dbReference type="EMBL" id="FNFY01000012">
    <property type="protein sequence ID" value="SDK88019.1"/>
    <property type="molecule type" value="Genomic_DNA"/>
</dbReference>
<dbReference type="CDD" id="cd00293">
    <property type="entry name" value="USP-like"/>
    <property type="match status" value="1"/>
</dbReference>
<evidence type="ECO:0000259" key="2">
    <source>
        <dbReference type="Pfam" id="PF00582"/>
    </source>
</evidence>
<sequence length="137" mass="15015">MYKNILLAADGSDNSFRAAEESLNFINGETEITIINVIDAETSKNDVLHSSPSESIIHKRKEKLAKIVELYETNKISCNIRFEHGTPNETVVSAANSGSYQLVVLGSRGLNTLQEMVMGSVSHKVAKRSNIPVVIVK</sequence>
<feature type="domain" description="UspA" evidence="2">
    <location>
        <begin position="1"/>
        <end position="137"/>
    </location>
</feature>
<dbReference type="InterPro" id="IPR014729">
    <property type="entry name" value="Rossmann-like_a/b/a_fold"/>
</dbReference>
<dbReference type="STRING" id="576118.SAMN05216216_11244"/>
<evidence type="ECO:0000313" key="4">
    <source>
        <dbReference type="Proteomes" id="UP000199008"/>
    </source>
</evidence>
<dbReference type="InterPro" id="IPR006015">
    <property type="entry name" value="Universal_stress_UspA"/>
</dbReference>